<accession>G2E6B8</accession>
<dbReference type="OrthoDB" id="9782820at2"/>
<sequence length="261" mass="28065">MSQIRQPAVANRFYPGNAQELGVMLDLYLSSDRTGAQPPKALIAPHAGYVYSGPIAASAYATLAPVRDAIRRVVLLGPSHRLPFQGLAASMASDFATPLGLVRLDRAAIESALKLPQVQPLESAHTFEHSLEVQLPFLQRALGDFKLVPFVVGEATPESVAEVLDALWGGPETLILISSDLSHYLDYETANRLDRQTSTAIETLDPNGIGPDQACGHYPLRGLLTLAKRRGLQAETLDLRNSGDTAGSRDQVVGYGAYALH</sequence>
<dbReference type="NCBIfam" id="TIGR04336">
    <property type="entry name" value="AmmeMemoSam_B"/>
    <property type="match status" value="1"/>
</dbReference>
<dbReference type="PATRIC" id="fig|765913.3.peg.3899"/>
<dbReference type="AlphaFoldDB" id="G2E6B8"/>
<reference evidence="3 4" key="1">
    <citation type="submission" date="2011-06" db="EMBL/GenBank/DDBJ databases">
        <title>The draft genome of Thiorhodococcus drewsii AZ1.</title>
        <authorList>
            <consortium name="US DOE Joint Genome Institute (JGI-PGF)"/>
            <person name="Lucas S."/>
            <person name="Han J."/>
            <person name="Lapidus A."/>
            <person name="Cheng J.-F."/>
            <person name="Goodwin L."/>
            <person name="Pitluck S."/>
            <person name="Peters L."/>
            <person name="Land M.L."/>
            <person name="Hauser L."/>
            <person name="Vogl K."/>
            <person name="Liu Z."/>
            <person name="Imhoff J."/>
            <person name="Thiel V."/>
            <person name="Frigaard N.-U."/>
            <person name="Bryant D.A."/>
            <person name="Woyke T.J."/>
        </authorList>
    </citation>
    <scope>NUCLEOTIDE SEQUENCE [LARGE SCALE GENOMIC DNA]</scope>
    <source>
        <strain evidence="3 4">AZ1</strain>
    </source>
</reference>
<dbReference type="CDD" id="cd07361">
    <property type="entry name" value="MEMO_like"/>
    <property type="match status" value="1"/>
</dbReference>
<dbReference type="PANTHER" id="PTHR11060">
    <property type="entry name" value="PROTEIN MEMO1"/>
    <property type="match status" value="1"/>
</dbReference>
<protein>
    <recommendedName>
        <fullName evidence="2">MEMO1 family protein ThidrDRAFT_3831</fullName>
    </recommendedName>
</protein>
<dbReference type="eggNOG" id="COG1355">
    <property type="taxonomic scope" value="Bacteria"/>
</dbReference>
<dbReference type="RefSeq" id="WP_007042544.1">
    <property type="nucleotide sequence ID" value="NZ_AFWT01000039.1"/>
</dbReference>
<dbReference type="InterPro" id="IPR002737">
    <property type="entry name" value="MEMO1_fam"/>
</dbReference>
<dbReference type="Proteomes" id="UP000004200">
    <property type="component" value="Unassembled WGS sequence"/>
</dbReference>
<dbReference type="STRING" id="765913.ThidrDRAFT_3831"/>
<evidence type="ECO:0000256" key="2">
    <source>
        <dbReference type="HAMAP-Rule" id="MF_00055"/>
    </source>
</evidence>
<dbReference type="Pfam" id="PF01875">
    <property type="entry name" value="Memo"/>
    <property type="match status" value="1"/>
</dbReference>
<evidence type="ECO:0000313" key="3">
    <source>
        <dbReference type="EMBL" id="EGV28376.1"/>
    </source>
</evidence>
<dbReference type="HAMAP" id="MF_00055">
    <property type="entry name" value="MEMO1"/>
    <property type="match status" value="1"/>
</dbReference>
<dbReference type="Gene3D" id="3.40.830.10">
    <property type="entry name" value="LigB-like"/>
    <property type="match status" value="1"/>
</dbReference>
<dbReference type="EMBL" id="AFWT01000039">
    <property type="protein sequence ID" value="EGV28376.1"/>
    <property type="molecule type" value="Genomic_DNA"/>
</dbReference>
<comment type="similarity">
    <text evidence="1 2">Belongs to the MEMO1 family.</text>
</comment>
<keyword evidence="4" id="KW-1185">Reference proteome</keyword>
<gene>
    <name evidence="3" type="ORF">ThidrDRAFT_3831</name>
</gene>
<proteinExistence type="inferred from homology"/>
<comment type="caution">
    <text evidence="3">The sequence shown here is derived from an EMBL/GenBank/DDBJ whole genome shotgun (WGS) entry which is preliminary data.</text>
</comment>
<name>G2E6B8_9GAMM</name>
<evidence type="ECO:0000313" key="4">
    <source>
        <dbReference type="Proteomes" id="UP000004200"/>
    </source>
</evidence>
<dbReference type="PANTHER" id="PTHR11060:SF0">
    <property type="entry name" value="PROTEIN MEMO1"/>
    <property type="match status" value="1"/>
</dbReference>
<evidence type="ECO:0000256" key="1">
    <source>
        <dbReference type="ARBA" id="ARBA00006315"/>
    </source>
</evidence>
<organism evidence="3 4">
    <name type="scientific">Thiorhodococcus drewsii AZ1</name>
    <dbReference type="NCBI Taxonomy" id="765913"/>
    <lineage>
        <taxon>Bacteria</taxon>
        <taxon>Pseudomonadati</taxon>
        <taxon>Pseudomonadota</taxon>
        <taxon>Gammaproteobacteria</taxon>
        <taxon>Chromatiales</taxon>
        <taxon>Chromatiaceae</taxon>
        <taxon>Thiorhodococcus</taxon>
    </lineage>
</organism>